<name>A0ABS6C6J4_9CLOT</name>
<keyword evidence="1" id="KW-0677">Repeat</keyword>
<feature type="repeat" description="Cell wall-binding" evidence="2">
    <location>
        <begin position="578"/>
        <end position="597"/>
    </location>
</feature>
<evidence type="ECO:0000256" key="1">
    <source>
        <dbReference type="ARBA" id="ARBA00022737"/>
    </source>
</evidence>
<dbReference type="Pfam" id="PF19127">
    <property type="entry name" value="Choline_bind_3"/>
    <property type="match status" value="1"/>
</dbReference>
<feature type="active site" description="Proton donor/acceptor" evidence="3">
    <location>
        <position position="522"/>
    </location>
</feature>
<gene>
    <name evidence="5" type="ORF">KPL27_13400</name>
</gene>
<feature type="domain" description="Peptidase M14" evidence="4">
    <location>
        <begin position="300"/>
        <end position="546"/>
    </location>
</feature>
<dbReference type="Proteomes" id="UP000740830">
    <property type="component" value="Unassembled WGS sequence"/>
</dbReference>
<reference evidence="5 6" key="1">
    <citation type="submission" date="2021-06" db="EMBL/GenBank/DDBJ databases">
        <title>Clostridia strains as spoilage organisms.</title>
        <authorList>
            <person name="Wambui J."/>
            <person name="Stephan R."/>
            <person name="Stevens M.J.A."/>
        </authorList>
    </citation>
    <scope>NUCLEOTIDE SEQUENCE [LARGE SCALE GENOMIC DNA]</scope>
    <source>
        <strain evidence="5 6">CM013</strain>
    </source>
</reference>
<dbReference type="InterPro" id="IPR000834">
    <property type="entry name" value="Peptidase_M14"/>
</dbReference>
<dbReference type="Pfam" id="PF00246">
    <property type="entry name" value="Peptidase_M14"/>
    <property type="match status" value="1"/>
</dbReference>
<feature type="repeat" description="Cell wall-binding" evidence="2">
    <location>
        <begin position="598"/>
        <end position="617"/>
    </location>
</feature>
<sequence>MGKYYPNVNPGELVPGGFTYPNNAKLQGDFLYLRDANKNMVSGRQVDDGDSITVLDVGYSQQLALVQYPTSAGVRQGYVNNTPSVIKYNNANAWANGSTTEIVYDENGGQLGSLDPYEKATPLYKKDGMTHVVYNTDKGSNTKSGYVKYEGTGGGSTSSGGEIKPGELVPGGFIYPNNAKLQGDFLYLRDANKNMVSGRQVDDGDSITVLDVGYTKQLALVQYPTSAGVRQGYVNNTPSVIKYNDANAWANGSTTEIVYDENGGQLGSLSPYESATPLYKKNGMTHVVYNTDKGPNTKSGYVKYEGSPITVITIPKPSTSGVSTISYGKSGKERDLTAYKIGNGNNSLVMVCEVHGFEDNFPKDGLELVNIGNDLIRSLASNGTKGWSVYVIPAANPDGLAEGYTNNGPGRCTIVGGVDINRDFPIGFTSHGTPRYWTGDAPLSVNESKKLSEFIQGIKNKTSGKMVVIDLHGWEGAAIGNPEIGQYFRNQFGFEQRSGYGADKGFLIAWAKSIGADAALIELPKNTHSHSDVINGGYSQKIINAVNGILSNNPGGGSTDKWVQKGDSWYYYENGLMVTGWKSINGSWYYLQSNGVMATGWNSINGSWYYLESSGAMATGWKQINNLWYYMESNGHMVNGENIIDGTKYIFNSSGALVSGNVPNDKLTQKAAIEKKARQKAIEILKVINNEPGFTADFKLGFPVYYYGTNFVLTFTAGLEPSINPDATVKFKVTDGIIDDSTFLGMVIKNRGDYSKIFPEAFTEFIAKFTTEIGDAEIEITPNIFERSLDIKIGTTFKDEENNSEYKLYYNINIQITFEKLGEKVKQSIKDLIESIKDRIKNPTVADGLIVLVIIIAIITPADEIAGIIALLGKGIMSASAVIIQQLSSSKLPEVLQALKLIFKLSYNNI</sequence>
<dbReference type="RefSeq" id="WP_216101297.1">
    <property type="nucleotide sequence ID" value="NZ_JAHLDG010000031.1"/>
</dbReference>
<organism evidence="5 6">
    <name type="scientific">Clostridium algidicarnis</name>
    <dbReference type="NCBI Taxonomy" id="37659"/>
    <lineage>
        <taxon>Bacteria</taxon>
        <taxon>Bacillati</taxon>
        <taxon>Bacillota</taxon>
        <taxon>Clostridia</taxon>
        <taxon>Eubacteriales</taxon>
        <taxon>Clostridiaceae</taxon>
        <taxon>Clostridium</taxon>
    </lineage>
</organism>
<evidence type="ECO:0000256" key="2">
    <source>
        <dbReference type="PROSITE-ProRule" id="PRU00591"/>
    </source>
</evidence>
<dbReference type="EMBL" id="JAHLDG010000031">
    <property type="protein sequence ID" value="MBU3221060.1"/>
    <property type="molecule type" value="Genomic_DNA"/>
</dbReference>
<dbReference type="SMART" id="SM00287">
    <property type="entry name" value="SH3b"/>
    <property type="match status" value="2"/>
</dbReference>
<proteinExistence type="inferred from homology"/>
<accession>A0ABS6C6J4</accession>
<dbReference type="InterPro" id="IPR018337">
    <property type="entry name" value="Cell_wall/Cho-bd_repeat"/>
</dbReference>
<keyword evidence="6" id="KW-1185">Reference proteome</keyword>
<comment type="caution">
    <text evidence="5">The sequence shown here is derived from an EMBL/GenBank/DDBJ whole genome shotgun (WGS) entry which is preliminary data.</text>
</comment>
<dbReference type="PROSITE" id="PS51170">
    <property type="entry name" value="CW"/>
    <property type="match status" value="3"/>
</dbReference>
<evidence type="ECO:0000313" key="6">
    <source>
        <dbReference type="Proteomes" id="UP000740830"/>
    </source>
</evidence>
<evidence type="ECO:0000313" key="5">
    <source>
        <dbReference type="EMBL" id="MBU3221060.1"/>
    </source>
</evidence>
<comment type="similarity">
    <text evidence="3">Belongs to the peptidase M14 family.</text>
</comment>
<evidence type="ECO:0000256" key="3">
    <source>
        <dbReference type="PROSITE-ProRule" id="PRU01379"/>
    </source>
</evidence>
<feature type="repeat" description="Cell wall-binding" evidence="2">
    <location>
        <begin position="618"/>
        <end position="637"/>
    </location>
</feature>
<protein>
    <submittedName>
        <fullName evidence="5">Bacteriocin</fullName>
    </submittedName>
</protein>
<evidence type="ECO:0000259" key="4">
    <source>
        <dbReference type="PROSITE" id="PS52035"/>
    </source>
</evidence>
<dbReference type="InterPro" id="IPR003646">
    <property type="entry name" value="SH3-like_bac-type"/>
</dbReference>
<dbReference type="PROSITE" id="PS52035">
    <property type="entry name" value="PEPTIDASE_M14"/>
    <property type="match status" value="1"/>
</dbReference>